<organism evidence="3">
    <name type="scientific">Arundo donax</name>
    <name type="common">Giant reed</name>
    <name type="synonym">Donax arundinaceus</name>
    <dbReference type="NCBI Taxonomy" id="35708"/>
    <lineage>
        <taxon>Eukaryota</taxon>
        <taxon>Viridiplantae</taxon>
        <taxon>Streptophyta</taxon>
        <taxon>Embryophyta</taxon>
        <taxon>Tracheophyta</taxon>
        <taxon>Spermatophyta</taxon>
        <taxon>Magnoliopsida</taxon>
        <taxon>Liliopsida</taxon>
        <taxon>Poales</taxon>
        <taxon>Poaceae</taxon>
        <taxon>PACMAD clade</taxon>
        <taxon>Arundinoideae</taxon>
        <taxon>Arundineae</taxon>
        <taxon>Arundo</taxon>
    </lineage>
</organism>
<sequence length="221" mass="25413">MLEQLIIKDAPCLSRLLFHGHGDEEPMNILVISAPNLEILGPLCAVRPGITFDAGATIQGSSIFRSHMRSSVKVLAFKDMNLSLDVVIEFMRCFPCLEELFISTKYSGKKNEWRHRRDLDKDLDIRLKKIVVRNYRGNQSHVDFAKFFVLNAAVLESMRLELITEEYSTIEEQPTLLHLNERASIGAQFDFVPYVPEPGSPYQHIHDLSTADPFERYPYWN</sequence>
<dbReference type="AlphaFoldDB" id="A0A0A9B412"/>
<name>A0A0A9B412_ARUDO</name>
<proteinExistence type="predicted"/>
<feature type="domain" description="F-box/LRR-repeat protein 15/At3g58940/PEG3-like LRR" evidence="2">
    <location>
        <begin position="2"/>
        <end position="102"/>
    </location>
</feature>
<reference evidence="3" key="2">
    <citation type="journal article" date="2015" name="Data Brief">
        <title>Shoot transcriptome of the giant reed, Arundo donax.</title>
        <authorList>
            <person name="Barrero R.A."/>
            <person name="Guerrero F.D."/>
            <person name="Moolhuijzen P."/>
            <person name="Goolsby J.A."/>
            <person name="Tidwell J."/>
            <person name="Bellgard S.E."/>
            <person name="Bellgard M.I."/>
        </authorList>
    </citation>
    <scope>NUCLEOTIDE SEQUENCE</scope>
    <source>
        <tissue evidence="3">Shoot tissue taken approximately 20 cm above the soil surface</tissue>
    </source>
</reference>
<evidence type="ECO:0000259" key="1">
    <source>
        <dbReference type="Pfam" id="PF08387"/>
    </source>
</evidence>
<dbReference type="Pfam" id="PF08387">
    <property type="entry name" value="FBD"/>
    <property type="match status" value="1"/>
</dbReference>
<accession>A0A0A9B412</accession>
<protein>
    <submittedName>
        <fullName evidence="3">Uncharacterized protein</fullName>
    </submittedName>
</protein>
<dbReference type="EMBL" id="GBRH01241975">
    <property type="protein sequence ID" value="JAD55920.1"/>
    <property type="molecule type" value="Transcribed_RNA"/>
</dbReference>
<dbReference type="PANTHER" id="PTHR32141:SF168">
    <property type="entry name" value="OS12G0595200 PROTEIN"/>
    <property type="match status" value="1"/>
</dbReference>
<dbReference type="PANTHER" id="PTHR32141">
    <property type="match status" value="1"/>
</dbReference>
<evidence type="ECO:0000259" key="2">
    <source>
        <dbReference type="Pfam" id="PF24758"/>
    </source>
</evidence>
<dbReference type="InterPro" id="IPR055411">
    <property type="entry name" value="LRR_FXL15/At3g58940/PEG3-like"/>
</dbReference>
<reference evidence="3" key="1">
    <citation type="submission" date="2014-09" db="EMBL/GenBank/DDBJ databases">
        <authorList>
            <person name="Magalhaes I.L.F."/>
            <person name="Oliveira U."/>
            <person name="Santos F.R."/>
            <person name="Vidigal T.H.D.A."/>
            <person name="Brescovit A.D."/>
            <person name="Santos A.J."/>
        </authorList>
    </citation>
    <scope>NUCLEOTIDE SEQUENCE</scope>
    <source>
        <tissue evidence="3">Shoot tissue taken approximately 20 cm above the soil surface</tissue>
    </source>
</reference>
<dbReference type="InterPro" id="IPR006566">
    <property type="entry name" value="FBD"/>
</dbReference>
<dbReference type="InterPro" id="IPR055302">
    <property type="entry name" value="F-box_dom-containing"/>
</dbReference>
<feature type="domain" description="FBD" evidence="1">
    <location>
        <begin position="126"/>
        <end position="159"/>
    </location>
</feature>
<dbReference type="Pfam" id="PF24758">
    <property type="entry name" value="LRR_At5g56370"/>
    <property type="match status" value="1"/>
</dbReference>
<evidence type="ECO:0000313" key="3">
    <source>
        <dbReference type="EMBL" id="JAD55920.1"/>
    </source>
</evidence>